<dbReference type="RefSeq" id="WP_142094840.1">
    <property type="nucleotide sequence ID" value="NZ_VIGH01000001.1"/>
</dbReference>
<accession>A0A541BR46</accession>
<name>A0A541BR46_9NOCA</name>
<evidence type="ECO:0000313" key="2">
    <source>
        <dbReference type="EMBL" id="TQF74756.1"/>
    </source>
</evidence>
<feature type="chain" id="PRO_5038656134" evidence="1">
    <location>
        <begin position="20"/>
        <end position="220"/>
    </location>
</feature>
<dbReference type="AlphaFoldDB" id="A0A541BR46"/>
<gene>
    <name evidence="2" type="ORF">FK531_01280</name>
</gene>
<keyword evidence="1" id="KW-0732">Signal</keyword>
<protein>
    <submittedName>
        <fullName evidence="2">Uncharacterized protein</fullName>
    </submittedName>
</protein>
<comment type="caution">
    <text evidence="2">The sequence shown here is derived from an EMBL/GenBank/DDBJ whole genome shotgun (WGS) entry which is preliminary data.</text>
</comment>
<organism evidence="2 3">
    <name type="scientific">Rhodococcus spelaei</name>
    <dbReference type="NCBI Taxonomy" id="2546320"/>
    <lineage>
        <taxon>Bacteria</taxon>
        <taxon>Bacillati</taxon>
        <taxon>Actinomycetota</taxon>
        <taxon>Actinomycetes</taxon>
        <taxon>Mycobacteriales</taxon>
        <taxon>Nocardiaceae</taxon>
        <taxon>Rhodococcus</taxon>
    </lineage>
</organism>
<reference evidence="2 3" key="1">
    <citation type="submission" date="2019-06" db="EMBL/GenBank/DDBJ databases">
        <title>Rhodococcus spaelei sp. nov., isolated from a cave.</title>
        <authorList>
            <person name="Lee S.D."/>
        </authorList>
    </citation>
    <scope>NUCLEOTIDE SEQUENCE [LARGE SCALE GENOMIC DNA]</scope>
    <source>
        <strain evidence="2 3">C9-5</strain>
    </source>
</reference>
<feature type="signal peptide" evidence="1">
    <location>
        <begin position="1"/>
        <end position="19"/>
    </location>
</feature>
<evidence type="ECO:0000313" key="3">
    <source>
        <dbReference type="Proteomes" id="UP000316256"/>
    </source>
</evidence>
<sequence>MAGRLVRAGGSMLAAPTIAAGGAVTGVGTAGAAGSGSADGGSVALGSSAHPCTGEDTMPGCDDGQFKEVATVGHIQLEYIGSSKPVVLGQETGFLTRFDGRDAVITSVTHHPPRGFEFTSAKDWSWSYPAGDGVVTYLDSTAVVDPVTGDVTVTAPAGGWTAAPGRYSGSVFVSLGYRATAFGQDGASGLRFTGTDVPASEGWMVTGTTKVTLMDLGSSF</sequence>
<keyword evidence="3" id="KW-1185">Reference proteome</keyword>
<dbReference type="EMBL" id="VIGH01000001">
    <property type="protein sequence ID" value="TQF74756.1"/>
    <property type="molecule type" value="Genomic_DNA"/>
</dbReference>
<dbReference type="Proteomes" id="UP000316256">
    <property type="component" value="Unassembled WGS sequence"/>
</dbReference>
<evidence type="ECO:0000256" key="1">
    <source>
        <dbReference type="SAM" id="SignalP"/>
    </source>
</evidence>
<dbReference type="OrthoDB" id="4481506at2"/>
<proteinExistence type="predicted"/>